<protein>
    <submittedName>
        <fullName evidence="2">Uncharacterized protein</fullName>
    </submittedName>
</protein>
<evidence type="ECO:0000313" key="3">
    <source>
        <dbReference type="Proteomes" id="UP001237823"/>
    </source>
</evidence>
<dbReference type="Proteomes" id="UP001237823">
    <property type="component" value="Unassembled WGS sequence"/>
</dbReference>
<accession>A0ABT7T7X0</accession>
<gene>
    <name evidence="2" type="ORF">QUG92_11155</name>
</gene>
<proteinExistence type="predicted"/>
<evidence type="ECO:0000313" key="2">
    <source>
        <dbReference type="EMBL" id="MDM7885661.1"/>
    </source>
</evidence>
<organism evidence="2 3">
    <name type="scientific">Curtobacterium citri</name>
    <dbReference type="NCBI Taxonomy" id="3055139"/>
    <lineage>
        <taxon>Bacteria</taxon>
        <taxon>Bacillati</taxon>
        <taxon>Actinomycetota</taxon>
        <taxon>Actinomycetes</taxon>
        <taxon>Micrococcales</taxon>
        <taxon>Microbacteriaceae</taxon>
        <taxon>Curtobacterium</taxon>
    </lineage>
</organism>
<reference evidence="2 3" key="1">
    <citation type="submission" date="2023-06" db="EMBL/GenBank/DDBJ databases">
        <authorList>
            <person name="Feng G."/>
            <person name="Li J."/>
            <person name="Zhu H."/>
        </authorList>
    </citation>
    <scope>NUCLEOTIDE SEQUENCE [LARGE SCALE GENOMIC DNA]</scope>
    <source>
        <strain evidence="2 3">RHCKG23</strain>
    </source>
</reference>
<name>A0ABT7T7X0_9MICO</name>
<evidence type="ECO:0000256" key="1">
    <source>
        <dbReference type="SAM" id="MobiDB-lite"/>
    </source>
</evidence>
<feature type="region of interest" description="Disordered" evidence="1">
    <location>
        <begin position="1"/>
        <end position="22"/>
    </location>
</feature>
<comment type="caution">
    <text evidence="2">The sequence shown here is derived from an EMBL/GenBank/DDBJ whole genome shotgun (WGS) entry which is preliminary data.</text>
</comment>
<dbReference type="EMBL" id="JAUCML010000006">
    <property type="protein sequence ID" value="MDM7885661.1"/>
    <property type="molecule type" value="Genomic_DNA"/>
</dbReference>
<dbReference type="RefSeq" id="WP_289459112.1">
    <property type="nucleotide sequence ID" value="NZ_JAUCML010000006.1"/>
</dbReference>
<keyword evidence="3" id="KW-1185">Reference proteome</keyword>
<sequence>MQPLTLDPTVDSPADTALATRPLLDSAPASEDDELWYHDHETKAQWERLDNLRQAEAIIRSRTARNPWAGIGRFSHRNADGEFEQLHLFEVLGWADRVYVCGDVSRVGFQWRWSSWPADTLHQGRTPGAVGPDWYRADVYEQQVVTVHDAVTQFRPALHAIEGVNDQAPGYVWLPREHDFAANQHLRTPLDDS</sequence>